<accession>A0A5M6CXP2</accession>
<organism evidence="2 3">
    <name type="scientific">Adhaeribacter rhizoryzae</name>
    <dbReference type="NCBI Taxonomy" id="2607907"/>
    <lineage>
        <taxon>Bacteria</taxon>
        <taxon>Pseudomonadati</taxon>
        <taxon>Bacteroidota</taxon>
        <taxon>Cytophagia</taxon>
        <taxon>Cytophagales</taxon>
        <taxon>Hymenobacteraceae</taxon>
        <taxon>Adhaeribacter</taxon>
    </lineage>
</organism>
<gene>
    <name evidence="2" type="ORF">F0145_23660</name>
</gene>
<evidence type="ECO:0000313" key="2">
    <source>
        <dbReference type="EMBL" id="KAA5539987.1"/>
    </source>
</evidence>
<keyword evidence="1" id="KW-0812">Transmembrane</keyword>
<keyword evidence="1" id="KW-0472">Membrane</keyword>
<feature type="transmembrane region" description="Helical" evidence="1">
    <location>
        <begin position="6"/>
        <end position="26"/>
    </location>
</feature>
<dbReference type="EMBL" id="VWSF01000029">
    <property type="protein sequence ID" value="KAA5539987.1"/>
    <property type="molecule type" value="Genomic_DNA"/>
</dbReference>
<comment type="caution">
    <text evidence="2">The sequence shown here is derived from an EMBL/GenBank/DDBJ whole genome shotgun (WGS) entry which is preliminary data.</text>
</comment>
<dbReference type="AlphaFoldDB" id="A0A5M6CXP2"/>
<evidence type="ECO:0000256" key="1">
    <source>
        <dbReference type="SAM" id="Phobius"/>
    </source>
</evidence>
<name>A0A5M6CXP2_9BACT</name>
<dbReference type="RefSeq" id="WP_150092696.1">
    <property type="nucleotide sequence ID" value="NZ_VWSF01000029.1"/>
</dbReference>
<protein>
    <submittedName>
        <fullName evidence="2">Uncharacterized protein</fullName>
    </submittedName>
</protein>
<sequence length="149" mass="17404">MTLESILSLVSFLVTGLLVIIFYKLFWKQKGQITSLLKDKEEVRDIIGALAFIQMNNLEGHKLTPVQRKLQAQQQFKYLPFQEKMAYVENHGTYLATRQQNEYHINLYYLHGFFVEVWHSQLTDGTNGIRIFTSKDCLAVYAELINLEI</sequence>
<reference evidence="2 3" key="1">
    <citation type="submission" date="2019-09" db="EMBL/GenBank/DDBJ databases">
        <title>Genome sequence and assembly of Adhaeribacter sp.</title>
        <authorList>
            <person name="Chhetri G."/>
        </authorList>
    </citation>
    <scope>NUCLEOTIDE SEQUENCE [LARGE SCALE GENOMIC DNA]</scope>
    <source>
        <strain evidence="2 3">DK36</strain>
    </source>
</reference>
<proteinExistence type="predicted"/>
<keyword evidence="1" id="KW-1133">Transmembrane helix</keyword>
<keyword evidence="3" id="KW-1185">Reference proteome</keyword>
<dbReference type="Proteomes" id="UP000323426">
    <property type="component" value="Unassembled WGS sequence"/>
</dbReference>
<evidence type="ECO:0000313" key="3">
    <source>
        <dbReference type="Proteomes" id="UP000323426"/>
    </source>
</evidence>